<dbReference type="SMART" id="SM01083">
    <property type="entry name" value="Cir_N"/>
    <property type="match status" value="1"/>
</dbReference>
<protein>
    <submittedName>
        <fullName evidence="3">6332_t:CDS:1</fullName>
    </submittedName>
</protein>
<evidence type="ECO:0000313" key="3">
    <source>
        <dbReference type="EMBL" id="CAG8433047.1"/>
    </source>
</evidence>
<dbReference type="AlphaFoldDB" id="A0A9N8UZU4"/>
<comment type="caution">
    <text evidence="3">The sequence shown here is derived from an EMBL/GenBank/DDBJ whole genome shotgun (WGS) entry which is preliminary data.</text>
</comment>
<dbReference type="EMBL" id="CAJVPL010000001">
    <property type="protein sequence ID" value="CAG8433047.1"/>
    <property type="molecule type" value="Genomic_DNA"/>
</dbReference>
<evidence type="ECO:0000256" key="1">
    <source>
        <dbReference type="SAM" id="MobiDB-lite"/>
    </source>
</evidence>
<dbReference type="OrthoDB" id="2159131at2759"/>
<dbReference type="PANTHER" id="PTHR22093">
    <property type="entry name" value="LEUKOCYTE RECEPTOR CLUSTER LRC MEMBER 1"/>
    <property type="match status" value="1"/>
</dbReference>
<gene>
    <name evidence="3" type="ORF">AGERDE_LOCUS27</name>
</gene>
<feature type="compositionally biased region" description="Basic and acidic residues" evidence="1">
    <location>
        <begin position="298"/>
        <end position="355"/>
    </location>
</feature>
<reference evidence="3" key="1">
    <citation type="submission" date="2021-06" db="EMBL/GenBank/DDBJ databases">
        <authorList>
            <person name="Kallberg Y."/>
            <person name="Tangrot J."/>
            <person name="Rosling A."/>
        </authorList>
    </citation>
    <scope>NUCLEOTIDE SEQUENCE</scope>
    <source>
        <strain evidence="3">MT106</strain>
    </source>
</reference>
<evidence type="ECO:0000259" key="2">
    <source>
        <dbReference type="SMART" id="SM01083"/>
    </source>
</evidence>
<dbReference type="Proteomes" id="UP000789831">
    <property type="component" value="Unassembled WGS sequence"/>
</dbReference>
<name>A0A9N8UZU4_9GLOM</name>
<organism evidence="3 4">
    <name type="scientific">Ambispora gerdemannii</name>
    <dbReference type="NCBI Taxonomy" id="144530"/>
    <lineage>
        <taxon>Eukaryota</taxon>
        <taxon>Fungi</taxon>
        <taxon>Fungi incertae sedis</taxon>
        <taxon>Mucoromycota</taxon>
        <taxon>Glomeromycotina</taxon>
        <taxon>Glomeromycetes</taxon>
        <taxon>Archaeosporales</taxon>
        <taxon>Ambisporaceae</taxon>
        <taxon>Ambispora</taxon>
    </lineage>
</organism>
<proteinExistence type="predicted"/>
<dbReference type="InterPro" id="IPR019339">
    <property type="entry name" value="CIR_N_dom"/>
</dbReference>
<feature type="region of interest" description="Disordered" evidence="1">
    <location>
        <begin position="295"/>
        <end position="364"/>
    </location>
</feature>
<accession>A0A9N8UZU4</accession>
<dbReference type="PANTHER" id="PTHR22093:SF0">
    <property type="entry name" value="LEUKOCYTE RECEPTOR CLUSTER MEMBER 1"/>
    <property type="match status" value="1"/>
</dbReference>
<feature type="region of interest" description="Disordered" evidence="1">
    <location>
        <begin position="15"/>
        <end position="35"/>
    </location>
</feature>
<keyword evidence="4" id="KW-1185">Reference proteome</keyword>
<evidence type="ECO:0000313" key="4">
    <source>
        <dbReference type="Proteomes" id="UP000789831"/>
    </source>
</evidence>
<sequence>MNILPHKSYHVYNIKNREKVRKDEEKARQDSEAKAERALLAEREHRLNLLRQRAKQRNEGVITSETTITAIDNNNPLESSTEKLLVASSSAETSLSSIVKNAIQKQVEETAIVSKSNDNTEGHINFWAELEENSLKQKVLTNPEYEAEKKAKEDKWERTITMYLDDVSKDLKPWYNSLSLSDARKLEEEKEKLKKCKEDKFKLRNDPLTSINHLIDKKSQKKKTIEGLKKYCSIVKGIESSSESSNDPMKKIELLRAQRIQRERQERLKVRQLLNPNATSNNEETKSYNSQYNPEATDAAHHFSGGDRYSDYRDRDRHSEIRHTDFRHSDYRHSERRHSDRYSERRHSDRYSERRHYSRHKPYP</sequence>
<feature type="domain" description="CBF1-interacting co-repressor CIR N-terminal" evidence="2">
    <location>
        <begin position="8"/>
        <end position="44"/>
    </location>
</feature>
<dbReference type="InterPro" id="IPR039875">
    <property type="entry name" value="LENG1-like"/>
</dbReference>